<evidence type="ECO:0000313" key="4">
    <source>
        <dbReference type="Proteomes" id="UP000033944"/>
    </source>
</evidence>
<gene>
    <name evidence="3" type="ORF">UT10_C0010G0001</name>
</gene>
<dbReference type="EMBL" id="LBVN01000010">
    <property type="protein sequence ID" value="KKQ87126.1"/>
    <property type="molecule type" value="Genomic_DNA"/>
</dbReference>
<dbReference type="GO" id="GO:0000160">
    <property type="term" value="P:phosphorelay signal transduction system"/>
    <property type="evidence" value="ECO:0007669"/>
    <property type="project" value="InterPro"/>
</dbReference>
<evidence type="ECO:0000259" key="2">
    <source>
        <dbReference type="PROSITE" id="PS50110"/>
    </source>
</evidence>
<dbReference type="InterPro" id="IPR011006">
    <property type="entry name" value="CheY-like_superfamily"/>
</dbReference>
<protein>
    <recommendedName>
        <fullName evidence="2">Response regulatory domain-containing protein</fullName>
    </recommendedName>
</protein>
<dbReference type="SUPFAM" id="SSF52172">
    <property type="entry name" value="CheY-like"/>
    <property type="match status" value="1"/>
</dbReference>
<proteinExistence type="predicted"/>
<comment type="caution">
    <text evidence="1">Lacks conserved residue(s) required for the propagation of feature annotation.</text>
</comment>
<dbReference type="InterPro" id="IPR001789">
    <property type="entry name" value="Sig_transdc_resp-reg_receiver"/>
</dbReference>
<feature type="non-terminal residue" evidence="3">
    <location>
        <position position="31"/>
    </location>
</feature>
<dbReference type="Proteomes" id="UP000033944">
    <property type="component" value="Unassembled WGS sequence"/>
</dbReference>
<sequence length="31" mass="3555">MQKILVAEDDKLLASAYKIKLEREGYSVMLV</sequence>
<evidence type="ECO:0000256" key="1">
    <source>
        <dbReference type="PROSITE-ProRule" id="PRU00169"/>
    </source>
</evidence>
<organism evidence="3 4">
    <name type="scientific">Candidatus Woesebacteria bacterium GW2011_GWB1_38_8b</name>
    <dbReference type="NCBI Taxonomy" id="1618571"/>
    <lineage>
        <taxon>Bacteria</taxon>
        <taxon>Candidatus Woeseibacteriota</taxon>
    </lineage>
</organism>
<name>A0A0G0PCZ2_9BACT</name>
<dbReference type="AlphaFoldDB" id="A0A0G0PCZ2"/>
<evidence type="ECO:0000313" key="3">
    <source>
        <dbReference type="EMBL" id="KKQ87126.1"/>
    </source>
</evidence>
<dbReference type="PROSITE" id="PS50110">
    <property type="entry name" value="RESPONSE_REGULATORY"/>
    <property type="match status" value="1"/>
</dbReference>
<comment type="caution">
    <text evidence="3">The sequence shown here is derived from an EMBL/GenBank/DDBJ whole genome shotgun (WGS) entry which is preliminary data.</text>
</comment>
<reference evidence="3 4" key="1">
    <citation type="journal article" date="2015" name="Nature">
        <title>rRNA introns, odd ribosomes, and small enigmatic genomes across a large radiation of phyla.</title>
        <authorList>
            <person name="Brown C.T."/>
            <person name="Hug L.A."/>
            <person name="Thomas B.C."/>
            <person name="Sharon I."/>
            <person name="Castelle C.J."/>
            <person name="Singh A."/>
            <person name="Wilkins M.J."/>
            <person name="Williams K.H."/>
            <person name="Banfield J.F."/>
        </authorList>
    </citation>
    <scope>NUCLEOTIDE SEQUENCE [LARGE SCALE GENOMIC DNA]</scope>
</reference>
<accession>A0A0G0PCZ2</accession>
<feature type="domain" description="Response regulatory" evidence="2">
    <location>
        <begin position="3"/>
        <end position="31"/>
    </location>
</feature>